<evidence type="ECO:0000256" key="1">
    <source>
        <dbReference type="SAM" id="Phobius"/>
    </source>
</evidence>
<dbReference type="EMBL" id="VULQ01000005">
    <property type="protein sequence ID" value="MSS77857.1"/>
    <property type="molecule type" value="Genomic_DNA"/>
</dbReference>
<protein>
    <submittedName>
        <fullName evidence="2">SdpI family protein</fullName>
    </submittedName>
</protein>
<feature type="transmembrane region" description="Helical" evidence="1">
    <location>
        <begin position="82"/>
        <end position="105"/>
    </location>
</feature>
<sequence>MYILIVSFIIPITLIILSIYLSYKAKSKISKHSGFRTKLSMKDEKSWYKAQKLASKYSFYGGIIAIILTLVFINVGDINEKNLLILTFIQLFILISVSLITQINLKKH</sequence>
<accession>A0A6N7VVJ7</accession>
<organism evidence="2 3">
    <name type="scientific">Anaerococcus porci</name>
    <dbReference type="NCBI Taxonomy" id="2652269"/>
    <lineage>
        <taxon>Bacteria</taxon>
        <taxon>Bacillati</taxon>
        <taxon>Bacillota</taxon>
        <taxon>Tissierellia</taxon>
        <taxon>Tissierellales</taxon>
        <taxon>Peptoniphilaceae</taxon>
        <taxon>Anaerococcus</taxon>
    </lineage>
</organism>
<proteinExistence type="predicted"/>
<reference evidence="2 3" key="1">
    <citation type="submission" date="2019-08" db="EMBL/GenBank/DDBJ databases">
        <title>In-depth cultivation of the pig gut microbiome towards novel bacterial diversity and tailored functional studies.</title>
        <authorList>
            <person name="Wylensek D."/>
            <person name="Hitch T.C.A."/>
            <person name="Clavel T."/>
        </authorList>
    </citation>
    <scope>NUCLEOTIDE SEQUENCE [LARGE SCALE GENOMIC DNA]</scope>
    <source>
        <strain evidence="2 3">WCA-380-WT-2B</strain>
    </source>
</reference>
<dbReference type="Proteomes" id="UP000441925">
    <property type="component" value="Unassembled WGS sequence"/>
</dbReference>
<dbReference type="Pfam" id="PF13630">
    <property type="entry name" value="SdpI"/>
    <property type="match status" value="1"/>
</dbReference>
<keyword evidence="1" id="KW-1133">Transmembrane helix</keyword>
<feature type="transmembrane region" description="Helical" evidence="1">
    <location>
        <begin position="57"/>
        <end position="76"/>
    </location>
</feature>
<keyword evidence="1" id="KW-0472">Membrane</keyword>
<dbReference type="AlphaFoldDB" id="A0A6N7VVJ7"/>
<evidence type="ECO:0000313" key="2">
    <source>
        <dbReference type="EMBL" id="MSS77857.1"/>
    </source>
</evidence>
<evidence type="ECO:0000313" key="3">
    <source>
        <dbReference type="Proteomes" id="UP000441925"/>
    </source>
</evidence>
<comment type="caution">
    <text evidence="2">The sequence shown here is derived from an EMBL/GenBank/DDBJ whole genome shotgun (WGS) entry which is preliminary data.</text>
</comment>
<keyword evidence="3" id="KW-1185">Reference proteome</keyword>
<dbReference type="InterPro" id="IPR025962">
    <property type="entry name" value="SdpI/YhfL"/>
</dbReference>
<keyword evidence="1" id="KW-0812">Transmembrane</keyword>
<gene>
    <name evidence="2" type="ORF">FYJ26_05415</name>
</gene>
<dbReference type="RefSeq" id="WP_154540419.1">
    <property type="nucleotide sequence ID" value="NZ_VULQ01000005.1"/>
</dbReference>
<feature type="transmembrane region" description="Helical" evidence="1">
    <location>
        <begin position="6"/>
        <end position="23"/>
    </location>
</feature>
<name>A0A6N7VVJ7_9FIRM</name>